<accession>A0A383E104</accession>
<gene>
    <name evidence="1" type="ORF">METZ01_LOCUS503371</name>
</gene>
<evidence type="ECO:0000313" key="1">
    <source>
        <dbReference type="EMBL" id="SVE50517.1"/>
    </source>
</evidence>
<reference evidence="1" key="1">
    <citation type="submission" date="2018-05" db="EMBL/GenBank/DDBJ databases">
        <authorList>
            <person name="Lanie J.A."/>
            <person name="Ng W.-L."/>
            <person name="Kazmierczak K.M."/>
            <person name="Andrzejewski T.M."/>
            <person name="Davidsen T.M."/>
            <person name="Wayne K.J."/>
            <person name="Tettelin H."/>
            <person name="Glass J.I."/>
            <person name="Rusch D."/>
            <person name="Podicherti R."/>
            <person name="Tsui H.-C.T."/>
            <person name="Winkler M.E."/>
        </authorList>
    </citation>
    <scope>NUCLEOTIDE SEQUENCE</scope>
</reference>
<protein>
    <submittedName>
        <fullName evidence="1">Uncharacterized protein</fullName>
    </submittedName>
</protein>
<feature type="non-terminal residue" evidence="1">
    <location>
        <position position="1"/>
    </location>
</feature>
<organism evidence="1">
    <name type="scientific">marine metagenome</name>
    <dbReference type="NCBI Taxonomy" id="408172"/>
    <lineage>
        <taxon>unclassified sequences</taxon>
        <taxon>metagenomes</taxon>
        <taxon>ecological metagenomes</taxon>
    </lineage>
</organism>
<dbReference type="AlphaFoldDB" id="A0A383E104"/>
<dbReference type="EMBL" id="UINC01221957">
    <property type="protein sequence ID" value="SVE50517.1"/>
    <property type="molecule type" value="Genomic_DNA"/>
</dbReference>
<proteinExistence type="predicted"/>
<sequence length="49" mass="5595">VQSQELPQLPLRDLFEKMIPMDIINMKNPNATIVIKYVSTFIINSLSSC</sequence>
<name>A0A383E104_9ZZZZ</name>